<name>A0A180GXP4_PUCT1</name>
<evidence type="ECO:0000256" key="1">
    <source>
        <dbReference type="SAM" id="MobiDB-lite"/>
    </source>
</evidence>
<proteinExistence type="predicted"/>
<dbReference type="EMBL" id="ADAS02000012">
    <property type="protein sequence ID" value="OAV97606.1"/>
    <property type="molecule type" value="Genomic_DNA"/>
</dbReference>
<feature type="compositionally biased region" description="Low complexity" evidence="1">
    <location>
        <begin position="67"/>
        <end position="95"/>
    </location>
</feature>
<evidence type="ECO:0000313" key="2">
    <source>
        <dbReference type="EMBL" id="OAV97606.1"/>
    </source>
</evidence>
<accession>A0A180GXP4</accession>
<reference evidence="2" key="2">
    <citation type="submission" date="2016-05" db="EMBL/GenBank/DDBJ databases">
        <title>Comparative analysis highlights variable genome content of wheat rusts and divergence of the mating loci.</title>
        <authorList>
            <person name="Cuomo C.A."/>
            <person name="Bakkeren G."/>
            <person name="Szabo L."/>
            <person name="Khalil H."/>
            <person name="Joly D."/>
            <person name="Goldberg J."/>
            <person name="Young S."/>
            <person name="Zeng Q."/>
            <person name="Fellers J."/>
        </authorList>
    </citation>
    <scope>NUCLEOTIDE SEQUENCE [LARGE SCALE GENOMIC DNA]</scope>
    <source>
        <strain evidence="2">1-1 BBBD Race 1</strain>
    </source>
</reference>
<reference evidence="2" key="1">
    <citation type="submission" date="2009-11" db="EMBL/GenBank/DDBJ databases">
        <authorList>
            <consortium name="The Broad Institute Genome Sequencing Platform"/>
            <person name="Ward D."/>
            <person name="Feldgarden M."/>
            <person name="Earl A."/>
            <person name="Young S.K."/>
            <person name="Zeng Q."/>
            <person name="Koehrsen M."/>
            <person name="Alvarado L."/>
            <person name="Berlin A."/>
            <person name="Bochicchio J."/>
            <person name="Borenstein D."/>
            <person name="Chapman S.B."/>
            <person name="Chen Z."/>
            <person name="Engels R."/>
            <person name="Freedman E."/>
            <person name="Gellesch M."/>
            <person name="Goldberg J."/>
            <person name="Griggs A."/>
            <person name="Gujja S."/>
            <person name="Heilman E."/>
            <person name="Heiman D."/>
            <person name="Hepburn T."/>
            <person name="Howarth C."/>
            <person name="Jen D."/>
            <person name="Larson L."/>
            <person name="Lewis B."/>
            <person name="Mehta T."/>
            <person name="Park D."/>
            <person name="Pearson M."/>
            <person name="Roberts A."/>
            <person name="Saif S."/>
            <person name="Shea T."/>
            <person name="Shenoy N."/>
            <person name="Sisk P."/>
            <person name="Stolte C."/>
            <person name="Sykes S."/>
            <person name="Thomson T."/>
            <person name="Walk T."/>
            <person name="White J."/>
            <person name="Yandava C."/>
            <person name="Izard J."/>
            <person name="Baranova O.V."/>
            <person name="Blanton J.M."/>
            <person name="Tanner A.C."/>
            <person name="Dewhirst F.E."/>
            <person name="Haas B."/>
            <person name="Nusbaum C."/>
            <person name="Birren B."/>
        </authorList>
    </citation>
    <scope>NUCLEOTIDE SEQUENCE [LARGE SCALE GENOMIC DNA]</scope>
    <source>
        <strain evidence="2">1-1 BBBD Race 1</strain>
    </source>
</reference>
<dbReference type="Proteomes" id="UP000005240">
    <property type="component" value="Unassembled WGS sequence"/>
</dbReference>
<dbReference type="AlphaFoldDB" id="A0A180GXP4"/>
<evidence type="ECO:0000313" key="4">
    <source>
        <dbReference type="Proteomes" id="UP000005240"/>
    </source>
</evidence>
<protein>
    <submittedName>
        <fullName evidence="2 3">Uncharacterized protein</fullName>
    </submittedName>
</protein>
<keyword evidence="4" id="KW-1185">Reference proteome</keyword>
<gene>
    <name evidence="2" type="ORF">PTTG_26012</name>
</gene>
<organism evidence="2">
    <name type="scientific">Puccinia triticina (isolate 1-1 / race 1 (BBBD))</name>
    <name type="common">Brown leaf rust fungus</name>
    <dbReference type="NCBI Taxonomy" id="630390"/>
    <lineage>
        <taxon>Eukaryota</taxon>
        <taxon>Fungi</taxon>
        <taxon>Dikarya</taxon>
        <taxon>Basidiomycota</taxon>
        <taxon>Pucciniomycotina</taxon>
        <taxon>Pucciniomycetes</taxon>
        <taxon>Pucciniales</taxon>
        <taxon>Pucciniaceae</taxon>
        <taxon>Puccinia</taxon>
    </lineage>
</organism>
<dbReference type="EnsemblFungi" id="PTTG_26012-t43_1">
    <property type="protein sequence ID" value="PTTG_26012-t43_1-p1"/>
    <property type="gene ID" value="PTTG_26012"/>
</dbReference>
<feature type="region of interest" description="Disordered" evidence="1">
    <location>
        <begin position="37"/>
        <end position="121"/>
    </location>
</feature>
<reference evidence="3" key="4">
    <citation type="submission" date="2025-05" db="UniProtKB">
        <authorList>
            <consortium name="EnsemblFungi"/>
        </authorList>
    </citation>
    <scope>IDENTIFICATION</scope>
    <source>
        <strain evidence="3">isolate 1-1 / race 1 (BBBD)</strain>
    </source>
</reference>
<feature type="non-terminal residue" evidence="2">
    <location>
        <position position="121"/>
    </location>
</feature>
<sequence>MASQPPSVYPELHHFFPPLCYPLGNIYAELCSQSGMWPPPGLDRARAPRTGAGMAQRAAGDPGRVTSPAASASPSRPAQQRTDAHDPSPFSFVLFAPPPPPPTPGTRRSRPVLVIPPVSAP</sequence>
<reference evidence="3 4" key="3">
    <citation type="journal article" date="2017" name="G3 (Bethesda)">
        <title>Comparative analysis highlights variable genome content of wheat rusts and divergence of the mating loci.</title>
        <authorList>
            <person name="Cuomo C.A."/>
            <person name="Bakkeren G."/>
            <person name="Khalil H.B."/>
            <person name="Panwar V."/>
            <person name="Joly D."/>
            <person name="Linning R."/>
            <person name="Sakthikumar S."/>
            <person name="Song X."/>
            <person name="Adiconis X."/>
            <person name="Fan L."/>
            <person name="Goldberg J.M."/>
            <person name="Levin J.Z."/>
            <person name="Young S."/>
            <person name="Zeng Q."/>
            <person name="Anikster Y."/>
            <person name="Bruce M."/>
            <person name="Wang M."/>
            <person name="Yin C."/>
            <person name="McCallum B."/>
            <person name="Szabo L.J."/>
            <person name="Hulbert S."/>
            <person name="Chen X."/>
            <person name="Fellers J.P."/>
        </authorList>
    </citation>
    <scope>NUCLEOTIDE SEQUENCE</scope>
    <source>
        <strain evidence="3">isolate 1-1 / race 1 (BBBD)</strain>
        <strain evidence="4">Isolate 1-1 / race 1 (BBBD)</strain>
    </source>
</reference>
<dbReference type="VEuPathDB" id="FungiDB:PTTG_26012"/>
<evidence type="ECO:0000313" key="3">
    <source>
        <dbReference type="EnsemblFungi" id="PTTG_26012-t43_1-p1"/>
    </source>
</evidence>